<accession>A0A498NQ41</accession>
<sequence>MQQRYTEPGLQDYLHKSTALDPRFKTLLHLDSTTRLRVYDLLTAENVSIEQEGQATGATEPATSIETQTVDLEPSTSPPQEKKSAMTELFGGLFMTHDHESSTKSVAKMAEEEMQFFRAVDCIPLDADPLKWWKTHEHLYPHFAMLAWRYLAVPGTSVPSERVFFTAGDIVTSSRSVLSEENVDTLIFLKKKFKN</sequence>
<comment type="caution">
    <text evidence="3">The sequence shown here is derived from an EMBL/GenBank/DDBJ whole genome shotgun (WGS) entry which is preliminary data.</text>
</comment>
<evidence type="ECO:0000313" key="3">
    <source>
        <dbReference type="EMBL" id="RXN33951.1"/>
    </source>
</evidence>
<dbReference type="InterPro" id="IPR008906">
    <property type="entry name" value="HATC_C_dom"/>
</dbReference>
<dbReference type="Proteomes" id="UP000290572">
    <property type="component" value="Unassembled WGS sequence"/>
</dbReference>
<protein>
    <submittedName>
        <fullName evidence="3">Zinc finger BED domain-containing 1-like protein</fullName>
    </submittedName>
</protein>
<organism evidence="3 4">
    <name type="scientific">Labeo rohita</name>
    <name type="common">Indian major carp</name>
    <name type="synonym">Cyprinus rohita</name>
    <dbReference type="NCBI Taxonomy" id="84645"/>
    <lineage>
        <taxon>Eukaryota</taxon>
        <taxon>Metazoa</taxon>
        <taxon>Chordata</taxon>
        <taxon>Craniata</taxon>
        <taxon>Vertebrata</taxon>
        <taxon>Euteleostomi</taxon>
        <taxon>Actinopterygii</taxon>
        <taxon>Neopterygii</taxon>
        <taxon>Teleostei</taxon>
        <taxon>Ostariophysi</taxon>
        <taxon>Cypriniformes</taxon>
        <taxon>Cyprinidae</taxon>
        <taxon>Labeoninae</taxon>
        <taxon>Labeonini</taxon>
        <taxon>Labeo</taxon>
    </lineage>
</organism>
<dbReference type="InterPro" id="IPR052717">
    <property type="entry name" value="Vacuolar_transposase_reg"/>
</dbReference>
<dbReference type="GO" id="GO:0006357">
    <property type="term" value="P:regulation of transcription by RNA polymerase II"/>
    <property type="evidence" value="ECO:0007669"/>
    <property type="project" value="TreeGrafter"/>
</dbReference>
<proteinExistence type="predicted"/>
<feature type="compositionally biased region" description="Polar residues" evidence="1">
    <location>
        <begin position="51"/>
        <end position="79"/>
    </location>
</feature>
<dbReference type="AlphaFoldDB" id="A0A498NQ41"/>
<gene>
    <name evidence="3" type="ORF">ROHU_015209</name>
</gene>
<dbReference type="SUPFAM" id="SSF53098">
    <property type="entry name" value="Ribonuclease H-like"/>
    <property type="match status" value="1"/>
</dbReference>
<dbReference type="GO" id="GO:0046983">
    <property type="term" value="F:protein dimerization activity"/>
    <property type="evidence" value="ECO:0007669"/>
    <property type="project" value="InterPro"/>
</dbReference>
<evidence type="ECO:0000256" key="1">
    <source>
        <dbReference type="SAM" id="MobiDB-lite"/>
    </source>
</evidence>
<dbReference type="PANTHER" id="PTHR46169">
    <property type="entry name" value="DNA REPLICATION-RELATED ELEMENT FACTOR, ISOFORM A"/>
    <property type="match status" value="1"/>
</dbReference>
<dbReference type="InterPro" id="IPR012337">
    <property type="entry name" value="RNaseH-like_sf"/>
</dbReference>
<name>A0A498NQ41_LABRO</name>
<dbReference type="Pfam" id="PF05699">
    <property type="entry name" value="Dimer_Tnp_hAT"/>
    <property type="match status" value="1"/>
</dbReference>
<keyword evidence="4" id="KW-1185">Reference proteome</keyword>
<dbReference type="PANTHER" id="PTHR46169:SF29">
    <property type="entry name" value="DNA REPLICATION-RELATED ELEMENT FACTOR, ISOFORM A"/>
    <property type="match status" value="1"/>
</dbReference>
<feature type="region of interest" description="Disordered" evidence="1">
    <location>
        <begin position="51"/>
        <end position="83"/>
    </location>
</feature>
<reference evidence="3 4" key="1">
    <citation type="submission" date="2018-03" db="EMBL/GenBank/DDBJ databases">
        <title>Draft genome sequence of Rohu Carp (Labeo rohita).</title>
        <authorList>
            <person name="Das P."/>
            <person name="Kushwaha B."/>
            <person name="Joshi C.G."/>
            <person name="Kumar D."/>
            <person name="Nagpure N.S."/>
            <person name="Sahoo L."/>
            <person name="Das S.P."/>
            <person name="Bit A."/>
            <person name="Patnaik S."/>
            <person name="Meher P.K."/>
            <person name="Jayasankar P."/>
            <person name="Koringa P.G."/>
            <person name="Patel N.V."/>
            <person name="Hinsu A.T."/>
            <person name="Kumar R."/>
            <person name="Pandey M."/>
            <person name="Agarwal S."/>
            <person name="Srivastava S."/>
            <person name="Singh M."/>
            <person name="Iquebal M.A."/>
            <person name="Jaiswal S."/>
            <person name="Angadi U.B."/>
            <person name="Kumar N."/>
            <person name="Raza M."/>
            <person name="Shah T.M."/>
            <person name="Rai A."/>
            <person name="Jena J.K."/>
        </authorList>
    </citation>
    <scope>NUCLEOTIDE SEQUENCE [LARGE SCALE GENOMIC DNA]</scope>
    <source>
        <strain evidence="3">DASCIFA01</strain>
        <tissue evidence="3">Testis</tissue>
    </source>
</reference>
<dbReference type="EMBL" id="QBIY01011225">
    <property type="protein sequence ID" value="RXN33951.1"/>
    <property type="molecule type" value="Genomic_DNA"/>
</dbReference>
<evidence type="ECO:0000259" key="2">
    <source>
        <dbReference type="Pfam" id="PF05699"/>
    </source>
</evidence>
<dbReference type="STRING" id="84645.A0A498NQ41"/>
<dbReference type="GO" id="GO:0005634">
    <property type="term" value="C:nucleus"/>
    <property type="evidence" value="ECO:0007669"/>
    <property type="project" value="TreeGrafter"/>
</dbReference>
<evidence type="ECO:0000313" key="4">
    <source>
        <dbReference type="Proteomes" id="UP000290572"/>
    </source>
</evidence>
<feature type="domain" description="HAT C-terminal dimerisation" evidence="2">
    <location>
        <begin position="114"/>
        <end position="191"/>
    </location>
</feature>